<evidence type="ECO:0000313" key="2">
    <source>
        <dbReference type="Proteomes" id="UP000027931"/>
    </source>
</evidence>
<dbReference type="NCBIfam" id="TIGR01634">
    <property type="entry name" value="tail_P2_I"/>
    <property type="match status" value="1"/>
</dbReference>
<dbReference type="EMBL" id="JMIR01000002">
    <property type="protein sequence ID" value="KEO84748.1"/>
    <property type="molecule type" value="Genomic_DNA"/>
</dbReference>
<dbReference type="RefSeq" id="WP_038083812.1">
    <property type="nucleotide sequence ID" value="NZ_JMIR01000002.1"/>
</dbReference>
<dbReference type="STRING" id="1157490.EL26_01695"/>
<dbReference type="AlphaFoldDB" id="A0A074LXC9"/>
<dbReference type="Pfam" id="PF09684">
    <property type="entry name" value="Tail_P2_I"/>
    <property type="match status" value="1"/>
</dbReference>
<protein>
    <submittedName>
        <fullName evidence="1">Tail protein</fullName>
    </submittedName>
</protein>
<organism evidence="1 2">
    <name type="scientific">Tumebacillus flagellatus</name>
    <dbReference type="NCBI Taxonomy" id="1157490"/>
    <lineage>
        <taxon>Bacteria</taxon>
        <taxon>Bacillati</taxon>
        <taxon>Bacillota</taxon>
        <taxon>Bacilli</taxon>
        <taxon>Bacillales</taxon>
        <taxon>Alicyclobacillaceae</taxon>
        <taxon>Tumebacillus</taxon>
    </lineage>
</organism>
<reference evidence="1 2" key="1">
    <citation type="journal article" date="2013" name="Int. J. Syst. Evol. Microbiol.">
        <title>Tumebacillus flagellatus sp. nov., an alpha-amylase/pullulanase-producing bacterium isolated from cassava wastewater.</title>
        <authorList>
            <person name="Wang Q."/>
            <person name="Xie N."/>
            <person name="Qin Y."/>
            <person name="Shen N."/>
            <person name="Zhu J."/>
            <person name="Mi H."/>
            <person name="Huang R."/>
        </authorList>
    </citation>
    <scope>NUCLEOTIDE SEQUENCE [LARGE SCALE GENOMIC DNA]</scope>
    <source>
        <strain evidence="1 2">GST4</strain>
    </source>
</reference>
<comment type="caution">
    <text evidence="1">The sequence shown here is derived from an EMBL/GenBank/DDBJ whole genome shotgun (WGS) entry which is preliminary data.</text>
</comment>
<accession>A0A074LXC9</accession>
<sequence length="186" mass="20885">MLDLKTVHLLDLVPPNIRDDPTVAAAAEAINGELQAVNSLIPLVSLMKTLDAQAEDVVDELAWQFHVDFYDPSLSIEQKRALVKNSISWHRRKGTPAAVEELIATLFGEGRVEEWFEYDGEPYTFRVITNNPAVTEEKALEFARAVNSVKNTRSRLDKVIVGDSKRMPLYIGFAVHIGEKLTIRQV</sequence>
<dbReference type="OrthoDB" id="90759at2"/>
<gene>
    <name evidence="1" type="ORF">EL26_01695</name>
</gene>
<dbReference type="eggNOG" id="COG4385">
    <property type="taxonomic scope" value="Bacteria"/>
</dbReference>
<proteinExistence type="predicted"/>
<name>A0A074LXC9_9BACL</name>
<dbReference type="Proteomes" id="UP000027931">
    <property type="component" value="Unassembled WGS sequence"/>
</dbReference>
<keyword evidence="2" id="KW-1185">Reference proteome</keyword>
<dbReference type="InterPro" id="IPR006521">
    <property type="entry name" value="Tail_protein_I"/>
</dbReference>
<evidence type="ECO:0000313" key="1">
    <source>
        <dbReference type="EMBL" id="KEO84748.1"/>
    </source>
</evidence>